<dbReference type="EMBL" id="QLLL01000008">
    <property type="protein sequence ID" value="RAJ00513.1"/>
    <property type="molecule type" value="Genomic_DNA"/>
</dbReference>
<protein>
    <submittedName>
        <fullName evidence="1">Uncharacterized protein</fullName>
    </submittedName>
</protein>
<reference evidence="1 2" key="1">
    <citation type="submission" date="2018-06" db="EMBL/GenBank/DDBJ databases">
        <title>Genomic Encyclopedia of Archaeal and Bacterial Type Strains, Phase II (KMG-II): from individual species to whole genera.</title>
        <authorList>
            <person name="Goeker M."/>
        </authorList>
    </citation>
    <scope>NUCLEOTIDE SEQUENCE [LARGE SCALE GENOMIC DNA]</scope>
    <source>
        <strain evidence="1 2">DSM 23857</strain>
    </source>
</reference>
<comment type="caution">
    <text evidence="1">The sequence shown here is derived from an EMBL/GenBank/DDBJ whole genome shotgun (WGS) entry which is preliminary data.</text>
</comment>
<keyword evidence="2" id="KW-1185">Reference proteome</keyword>
<name>A0A327QBD2_9BACT</name>
<dbReference type="RefSeq" id="WP_111599622.1">
    <property type="nucleotide sequence ID" value="NZ_QLLL01000008.1"/>
</dbReference>
<dbReference type="OrthoDB" id="671234at2"/>
<evidence type="ECO:0000313" key="2">
    <source>
        <dbReference type="Proteomes" id="UP000249547"/>
    </source>
</evidence>
<sequence length="155" mass="17514">MEKLWGLIFFLVVTPCWAFGQKADNTETLDSTNLYYQAFSNYCAQLSSENVQTLLLEENNITTESIPRRIGAHNIEVLDVFGVQNKLKEKKSIILFRIVPLRIKNGKFFINIIPFNVVSTSSGINYINSGGSIVEFFYDCSSKKFNILGVKTNGI</sequence>
<evidence type="ECO:0000313" key="1">
    <source>
        <dbReference type="EMBL" id="RAJ00513.1"/>
    </source>
</evidence>
<proteinExistence type="predicted"/>
<accession>A0A327QBD2</accession>
<gene>
    <name evidence="1" type="ORF">LX64_04220</name>
</gene>
<dbReference type="Proteomes" id="UP000249547">
    <property type="component" value="Unassembled WGS sequence"/>
</dbReference>
<organism evidence="1 2">
    <name type="scientific">Chitinophaga skermanii</name>
    <dbReference type="NCBI Taxonomy" id="331697"/>
    <lineage>
        <taxon>Bacteria</taxon>
        <taxon>Pseudomonadati</taxon>
        <taxon>Bacteroidota</taxon>
        <taxon>Chitinophagia</taxon>
        <taxon>Chitinophagales</taxon>
        <taxon>Chitinophagaceae</taxon>
        <taxon>Chitinophaga</taxon>
    </lineage>
</organism>
<dbReference type="AlphaFoldDB" id="A0A327QBD2"/>